<organism evidence="2 3">
    <name type="scientific">Dendryphion nanum</name>
    <dbReference type="NCBI Taxonomy" id="256645"/>
    <lineage>
        <taxon>Eukaryota</taxon>
        <taxon>Fungi</taxon>
        <taxon>Dikarya</taxon>
        <taxon>Ascomycota</taxon>
        <taxon>Pezizomycotina</taxon>
        <taxon>Dothideomycetes</taxon>
        <taxon>Pleosporomycetidae</taxon>
        <taxon>Pleosporales</taxon>
        <taxon>Torulaceae</taxon>
        <taxon>Dendryphion</taxon>
    </lineage>
</organism>
<dbReference type="EMBL" id="JAGMWT010000010">
    <property type="protein sequence ID" value="KAH7120792.1"/>
    <property type="molecule type" value="Genomic_DNA"/>
</dbReference>
<keyword evidence="1" id="KW-1133">Transmembrane helix</keyword>
<name>A0A9P9DKS9_9PLEO</name>
<comment type="caution">
    <text evidence="2">The sequence shown here is derived from an EMBL/GenBank/DDBJ whole genome shotgun (WGS) entry which is preliminary data.</text>
</comment>
<keyword evidence="1" id="KW-0812">Transmembrane</keyword>
<evidence type="ECO:0000313" key="2">
    <source>
        <dbReference type="EMBL" id="KAH7120792.1"/>
    </source>
</evidence>
<keyword evidence="3" id="KW-1185">Reference proteome</keyword>
<feature type="transmembrane region" description="Helical" evidence="1">
    <location>
        <begin position="25"/>
        <end position="48"/>
    </location>
</feature>
<protein>
    <submittedName>
        <fullName evidence="2">Uncharacterized protein</fullName>
    </submittedName>
</protein>
<evidence type="ECO:0000313" key="3">
    <source>
        <dbReference type="Proteomes" id="UP000700596"/>
    </source>
</evidence>
<gene>
    <name evidence="2" type="ORF">B0J11DRAFT_532551</name>
</gene>
<keyword evidence="1" id="KW-0472">Membrane</keyword>
<sequence length="158" mass="17451">MVVFGSSSASRRRSVLGTRADIDKLILLLHGLIAVSLFPIIPAFTVWADRNIWIGKYMGTTHQRNMMDRLGPFLGHASVLKKVRTCQVSMHCFHHCAPGRRNIVSTNQINFPVLATANCSRISKVRGTVLQDSADLSLTFGGDVFLPQQQHVAPGNRN</sequence>
<accession>A0A9P9DKS9</accession>
<proteinExistence type="predicted"/>
<dbReference type="Proteomes" id="UP000700596">
    <property type="component" value="Unassembled WGS sequence"/>
</dbReference>
<reference evidence="2" key="1">
    <citation type="journal article" date="2021" name="Nat. Commun.">
        <title>Genetic determinants of endophytism in the Arabidopsis root mycobiome.</title>
        <authorList>
            <person name="Mesny F."/>
            <person name="Miyauchi S."/>
            <person name="Thiergart T."/>
            <person name="Pickel B."/>
            <person name="Atanasova L."/>
            <person name="Karlsson M."/>
            <person name="Huettel B."/>
            <person name="Barry K.W."/>
            <person name="Haridas S."/>
            <person name="Chen C."/>
            <person name="Bauer D."/>
            <person name="Andreopoulos W."/>
            <person name="Pangilinan J."/>
            <person name="LaButti K."/>
            <person name="Riley R."/>
            <person name="Lipzen A."/>
            <person name="Clum A."/>
            <person name="Drula E."/>
            <person name="Henrissat B."/>
            <person name="Kohler A."/>
            <person name="Grigoriev I.V."/>
            <person name="Martin F.M."/>
            <person name="Hacquard S."/>
        </authorList>
    </citation>
    <scope>NUCLEOTIDE SEQUENCE</scope>
    <source>
        <strain evidence="2">MPI-CAGE-CH-0243</strain>
    </source>
</reference>
<dbReference type="AlphaFoldDB" id="A0A9P9DKS9"/>
<evidence type="ECO:0000256" key="1">
    <source>
        <dbReference type="SAM" id="Phobius"/>
    </source>
</evidence>